<dbReference type="EMBL" id="CP001843">
    <property type="protein sequence ID" value="AEF86054.1"/>
    <property type="molecule type" value="Genomic_DNA"/>
</dbReference>
<keyword evidence="6" id="KW-0238">DNA-binding</keyword>
<keyword evidence="1 8" id="KW-0597">Phosphoprotein</keyword>
<dbReference type="Pfam" id="PF00158">
    <property type="entry name" value="Sigma54_activat"/>
    <property type="match status" value="1"/>
</dbReference>
<dbReference type="PRINTS" id="PR01590">
    <property type="entry name" value="HTHFIS"/>
</dbReference>
<dbReference type="FunFam" id="3.40.50.300:FF:000006">
    <property type="entry name" value="DNA-binding transcriptional regulator NtrC"/>
    <property type="match status" value="1"/>
</dbReference>
<evidence type="ECO:0000256" key="6">
    <source>
        <dbReference type="ARBA" id="ARBA00023125"/>
    </source>
</evidence>
<dbReference type="OrthoDB" id="9803970at2"/>
<dbReference type="InterPro" id="IPR001789">
    <property type="entry name" value="Sig_transdc_resp-reg_receiver"/>
</dbReference>
<dbReference type="Gene3D" id="1.10.10.60">
    <property type="entry name" value="Homeodomain-like"/>
    <property type="match status" value="1"/>
</dbReference>
<evidence type="ECO:0000256" key="1">
    <source>
        <dbReference type="ARBA" id="ARBA00022553"/>
    </source>
</evidence>
<dbReference type="SUPFAM" id="SSF52540">
    <property type="entry name" value="P-loop containing nucleoside triphosphate hydrolases"/>
    <property type="match status" value="1"/>
</dbReference>
<evidence type="ECO:0000256" key="4">
    <source>
        <dbReference type="ARBA" id="ARBA00023012"/>
    </source>
</evidence>
<evidence type="ECO:0000256" key="7">
    <source>
        <dbReference type="ARBA" id="ARBA00023163"/>
    </source>
</evidence>
<evidence type="ECO:0000259" key="11">
    <source>
        <dbReference type="PROSITE" id="PS50110"/>
    </source>
</evidence>
<feature type="domain" description="Sigma-54 factor interaction" evidence="10">
    <location>
        <begin position="138"/>
        <end position="367"/>
    </location>
</feature>
<organism evidence="12 13">
    <name type="scientific">Treponema primitia (strain ATCC BAA-887 / DSM 12427 / ZAS-2)</name>
    <dbReference type="NCBI Taxonomy" id="545694"/>
    <lineage>
        <taxon>Bacteria</taxon>
        <taxon>Pseudomonadati</taxon>
        <taxon>Spirochaetota</taxon>
        <taxon>Spirochaetia</taxon>
        <taxon>Spirochaetales</taxon>
        <taxon>Treponemataceae</taxon>
        <taxon>Treponema</taxon>
    </lineage>
</organism>
<keyword evidence="4" id="KW-0902">Two-component regulatory system</keyword>
<evidence type="ECO:0000259" key="10">
    <source>
        <dbReference type="PROSITE" id="PS50045"/>
    </source>
</evidence>
<feature type="region of interest" description="Disordered" evidence="9">
    <location>
        <begin position="377"/>
        <end position="430"/>
    </location>
</feature>
<dbReference type="Pfam" id="PF25601">
    <property type="entry name" value="AAA_lid_14"/>
    <property type="match status" value="1"/>
</dbReference>
<feature type="compositionally biased region" description="Basic and acidic residues" evidence="9">
    <location>
        <begin position="119"/>
        <end position="132"/>
    </location>
</feature>
<keyword evidence="13" id="KW-1185">Reference proteome</keyword>
<evidence type="ECO:0000256" key="5">
    <source>
        <dbReference type="ARBA" id="ARBA00023015"/>
    </source>
</evidence>
<dbReference type="RefSeq" id="WP_015706313.1">
    <property type="nucleotide sequence ID" value="NC_015578.1"/>
</dbReference>
<dbReference type="SMART" id="SM00382">
    <property type="entry name" value="AAA"/>
    <property type="match status" value="1"/>
</dbReference>
<dbReference type="SUPFAM" id="SSF46689">
    <property type="entry name" value="Homeodomain-like"/>
    <property type="match status" value="1"/>
</dbReference>
<evidence type="ECO:0000256" key="9">
    <source>
        <dbReference type="SAM" id="MobiDB-lite"/>
    </source>
</evidence>
<dbReference type="PANTHER" id="PTHR32071">
    <property type="entry name" value="TRANSCRIPTIONAL REGULATORY PROTEIN"/>
    <property type="match status" value="1"/>
</dbReference>
<reference evidence="12 13" key="2">
    <citation type="journal article" date="2011" name="ISME J.">
        <title>RNA-seq reveals cooperative metabolic interactions between two termite-gut spirochete species in co-culture.</title>
        <authorList>
            <person name="Rosenthal A.Z."/>
            <person name="Matson E.G."/>
            <person name="Eldar A."/>
            <person name="Leadbetter J.R."/>
        </authorList>
    </citation>
    <scope>NUCLEOTIDE SEQUENCE [LARGE SCALE GENOMIC DNA]</scope>
    <source>
        <strain evidence="13">ATCC BAA-887 / DSM 12427 / ZAS-2</strain>
    </source>
</reference>
<dbReference type="Pfam" id="PF02954">
    <property type="entry name" value="HTH_8"/>
    <property type="match status" value="1"/>
</dbReference>
<dbReference type="AlphaFoldDB" id="F5YMG0"/>
<feature type="modified residue" description="4-aspartylphosphate" evidence="8">
    <location>
        <position position="51"/>
    </location>
</feature>
<name>F5YMG0_TREPZ</name>
<dbReference type="InterPro" id="IPR002078">
    <property type="entry name" value="Sigma_54_int"/>
</dbReference>
<dbReference type="GO" id="GO:0006355">
    <property type="term" value="P:regulation of DNA-templated transcription"/>
    <property type="evidence" value="ECO:0007669"/>
    <property type="project" value="InterPro"/>
</dbReference>
<evidence type="ECO:0000313" key="12">
    <source>
        <dbReference type="EMBL" id="AEF86054.1"/>
    </source>
</evidence>
<dbReference type="GO" id="GO:0043565">
    <property type="term" value="F:sequence-specific DNA binding"/>
    <property type="evidence" value="ECO:0007669"/>
    <property type="project" value="InterPro"/>
</dbReference>
<accession>F5YMG0</accession>
<dbReference type="PANTHER" id="PTHR32071:SF21">
    <property type="entry name" value="TRANSCRIPTIONAL REGULATORY PROTEIN FLGR"/>
    <property type="match status" value="1"/>
</dbReference>
<evidence type="ECO:0000256" key="3">
    <source>
        <dbReference type="ARBA" id="ARBA00022840"/>
    </source>
</evidence>
<dbReference type="Gene3D" id="3.40.50.300">
    <property type="entry name" value="P-loop containing nucleotide triphosphate hydrolases"/>
    <property type="match status" value="1"/>
</dbReference>
<dbReference type="Gene3D" id="3.40.50.2300">
    <property type="match status" value="1"/>
</dbReference>
<dbReference type="SUPFAM" id="SSF52172">
    <property type="entry name" value="CheY-like"/>
    <property type="match status" value="1"/>
</dbReference>
<dbReference type="InterPro" id="IPR025944">
    <property type="entry name" value="Sigma_54_int_dom_CS"/>
</dbReference>
<proteinExistence type="predicted"/>
<evidence type="ECO:0000313" key="13">
    <source>
        <dbReference type="Proteomes" id="UP000009223"/>
    </source>
</evidence>
<dbReference type="InterPro" id="IPR058031">
    <property type="entry name" value="AAA_lid_NorR"/>
</dbReference>
<dbReference type="CDD" id="cd00009">
    <property type="entry name" value="AAA"/>
    <property type="match status" value="1"/>
</dbReference>
<gene>
    <name evidence="12" type="ordered locus">TREPR_0162</name>
</gene>
<evidence type="ECO:0000256" key="2">
    <source>
        <dbReference type="ARBA" id="ARBA00022741"/>
    </source>
</evidence>
<reference evidence="13" key="1">
    <citation type="submission" date="2009-12" db="EMBL/GenBank/DDBJ databases">
        <title>Complete sequence of Treponema primitia strain ZAS-2.</title>
        <authorList>
            <person name="Tetu S.G."/>
            <person name="Matson E."/>
            <person name="Ren Q."/>
            <person name="Seshadri R."/>
            <person name="Elbourne L."/>
            <person name="Hassan K.A."/>
            <person name="Durkin A."/>
            <person name="Radune D."/>
            <person name="Mohamoud Y."/>
            <person name="Shay R."/>
            <person name="Jin S."/>
            <person name="Zhang X."/>
            <person name="Lucey K."/>
            <person name="Ballor N.R."/>
            <person name="Ottesen E."/>
            <person name="Rosenthal R."/>
            <person name="Allen A."/>
            <person name="Leadbetter J.R."/>
            <person name="Paulsen I.T."/>
        </authorList>
    </citation>
    <scope>NUCLEOTIDE SEQUENCE [LARGE SCALE GENOMIC DNA]</scope>
    <source>
        <strain evidence="13">ATCC BAA-887 / DSM 12427 / ZAS-2</strain>
    </source>
</reference>
<sequence>MKVLIVDDERNIRESLKKYLNLEQIDSTAAETGESALRCLEREAFDAVILDLKLPGMSGQEVLAWIQSRGILSPVIMISAHGQIADAVTALKSGARDYLVKPFDPAELIIKLRQLVENKRRENRQETEDRAGAGENSLIGNSPAMRELSAQIDKIAVSDVTVLITGESGSGKEVAAREIHRRSGYAPEPFAAVNIGGIHEGLMESELFGHEKGAFTGAAARKQGLFELAGRGTLFLDEVGEMPMPLQVKLLRVLQERKIRRLGGNDDIPVNARIISATNRDIETLVRENHFREDLYYRLNVFRLTIPPLREHPEDILLLAEYLLKKLSSRMGRHLPALSQGATEKLRGYPFPGNVRELENILERALIYGEGGTITPKDIDLRRPGRGPVHTAETDDTGVPAPQGDPGDSEIRINSHNGNETENGVSSLESVEREAIRNALASTEGNRTRAASLLGISRKTIINKIKAYKLE</sequence>
<dbReference type="GO" id="GO:0005524">
    <property type="term" value="F:ATP binding"/>
    <property type="evidence" value="ECO:0007669"/>
    <property type="project" value="UniProtKB-KW"/>
</dbReference>
<dbReference type="HOGENOM" id="CLU_000445_0_6_12"/>
<dbReference type="PROSITE" id="PS50045">
    <property type="entry name" value="SIGMA54_INTERACT_4"/>
    <property type="match status" value="1"/>
</dbReference>
<dbReference type="InterPro" id="IPR027417">
    <property type="entry name" value="P-loop_NTPase"/>
</dbReference>
<keyword evidence="3" id="KW-0067">ATP-binding</keyword>
<feature type="compositionally biased region" description="Polar residues" evidence="9">
    <location>
        <begin position="412"/>
        <end position="429"/>
    </location>
</feature>
<dbReference type="InterPro" id="IPR003593">
    <property type="entry name" value="AAA+_ATPase"/>
</dbReference>
<dbReference type="FunFam" id="3.40.50.2300:FF:000018">
    <property type="entry name" value="DNA-binding transcriptional regulator NtrC"/>
    <property type="match status" value="1"/>
</dbReference>
<dbReference type="KEGG" id="tpi:TREPR_0162"/>
<dbReference type="SMART" id="SM00448">
    <property type="entry name" value="REC"/>
    <property type="match status" value="1"/>
</dbReference>
<evidence type="ECO:0000256" key="8">
    <source>
        <dbReference type="PROSITE-ProRule" id="PRU00169"/>
    </source>
</evidence>
<dbReference type="InterPro" id="IPR011006">
    <property type="entry name" value="CheY-like_superfamily"/>
</dbReference>
<dbReference type="STRING" id="545694.TREPR_0162"/>
<keyword evidence="2" id="KW-0547">Nucleotide-binding</keyword>
<protein>
    <submittedName>
        <fullName evidence="12">Sigma-54 dependent transcriptional regulator/response regulator</fullName>
    </submittedName>
</protein>
<feature type="domain" description="Response regulatory" evidence="11">
    <location>
        <begin position="2"/>
        <end position="116"/>
    </location>
</feature>
<dbReference type="InterPro" id="IPR009057">
    <property type="entry name" value="Homeodomain-like_sf"/>
</dbReference>
<dbReference type="eggNOG" id="COG2204">
    <property type="taxonomic scope" value="Bacteria"/>
</dbReference>
<keyword evidence="5" id="KW-0805">Transcription regulation</keyword>
<dbReference type="GO" id="GO:0000160">
    <property type="term" value="P:phosphorelay signal transduction system"/>
    <property type="evidence" value="ECO:0007669"/>
    <property type="project" value="UniProtKB-KW"/>
</dbReference>
<dbReference type="InterPro" id="IPR002197">
    <property type="entry name" value="HTH_Fis"/>
</dbReference>
<keyword evidence="7" id="KW-0804">Transcription</keyword>
<dbReference type="PROSITE" id="PS00688">
    <property type="entry name" value="SIGMA54_INTERACT_3"/>
    <property type="match status" value="1"/>
</dbReference>
<feature type="region of interest" description="Disordered" evidence="9">
    <location>
        <begin position="119"/>
        <end position="138"/>
    </location>
</feature>
<dbReference type="Proteomes" id="UP000009223">
    <property type="component" value="Chromosome"/>
</dbReference>
<dbReference type="Pfam" id="PF00072">
    <property type="entry name" value="Response_reg"/>
    <property type="match status" value="1"/>
</dbReference>
<dbReference type="PROSITE" id="PS50110">
    <property type="entry name" value="RESPONSE_REGULATORY"/>
    <property type="match status" value="1"/>
</dbReference>
<dbReference type="Gene3D" id="1.10.8.60">
    <property type="match status" value="1"/>
</dbReference>